<evidence type="ECO:0000313" key="3">
    <source>
        <dbReference type="Proteomes" id="UP000440004"/>
    </source>
</evidence>
<evidence type="ECO:0000256" key="1">
    <source>
        <dbReference type="SAM" id="Phobius"/>
    </source>
</evidence>
<name>A0A6A7K729_9FIRM</name>
<reference evidence="2 3" key="1">
    <citation type="submission" date="2019-10" db="EMBL/GenBank/DDBJ databases">
        <title>Alkalibaculum tamaniensis sp.nov., a new alkaliphilic acetogen, isolated on methoxylated aromatics from a mud volcano.</title>
        <authorList>
            <person name="Khomyakova M.A."/>
            <person name="Merkel A.Y."/>
            <person name="Bonch-Osmolovskaya E.A."/>
            <person name="Slobodkin A.I."/>
        </authorList>
    </citation>
    <scope>NUCLEOTIDE SEQUENCE [LARGE SCALE GENOMIC DNA]</scope>
    <source>
        <strain evidence="2 3">M08DMB</strain>
    </source>
</reference>
<dbReference type="RefSeq" id="WP_152802506.1">
    <property type="nucleotide sequence ID" value="NZ_WHNX01000006.1"/>
</dbReference>
<dbReference type="Proteomes" id="UP000440004">
    <property type="component" value="Unassembled WGS sequence"/>
</dbReference>
<feature type="transmembrane region" description="Helical" evidence="1">
    <location>
        <begin position="344"/>
        <end position="360"/>
    </location>
</feature>
<feature type="transmembrane region" description="Helical" evidence="1">
    <location>
        <begin position="312"/>
        <end position="332"/>
    </location>
</feature>
<proteinExistence type="predicted"/>
<sequence>MFKTYHWLSKMGTAKTINGYIYFFRKIPFIKKIFRSDTFDYPNLKTFIGGISFVLSFIIAIFKSAMSLGVVVLIMFLLLGDFTIMQEGFQVAIFFFYFCFGLIVPKVLSKEVSNFYNICVFKANPTNLGLSLSLISRLIQCFGRTLIFILILPIFDISILSAIIISLLCLGGQLIGEAGYLWLYKEKGKAPSLSTAYMIVLILIILICAGVLLKVGIYGDILTHYISIIFITGLTGLSWYYILNYDHYNEAFAMVARKEYYDVMLNPGAVTFSNVELKNSDLSISETNEKTGYSLLNTIFFRRHRRILIKPALIKSAVCTLIFIFALIYGLLFNSSHVKEGINIVINQYTMFPFLLYMLCNSEKVTRAMFLNCDFSLMRFGFYKEKKALLKMFSLRLRDVALINAIITLTISVGLILLTSVFASDALMAMVLVTIMTIVLGLFFTVHYLFIYYIFQPYTEDLKTKSPMYGVLKGIVYFLCWIMIGVESPQTVLLPIIILFSVLYTIVALVVVYTKAPKTFRVK</sequence>
<comment type="caution">
    <text evidence="2">The sequence shown here is derived from an EMBL/GenBank/DDBJ whole genome shotgun (WGS) entry which is preliminary data.</text>
</comment>
<organism evidence="2 3">
    <name type="scientific">Alkalibaculum sporogenes</name>
    <dbReference type="NCBI Taxonomy" id="2655001"/>
    <lineage>
        <taxon>Bacteria</taxon>
        <taxon>Bacillati</taxon>
        <taxon>Bacillota</taxon>
        <taxon>Clostridia</taxon>
        <taxon>Eubacteriales</taxon>
        <taxon>Eubacteriaceae</taxon>
        <taxon>Alkalibaculum</taxon>
    </lineage>
</organism>
<keyword evidence="1" id="KW-0472">Membrane</keyword>
<feature type="transmembrane region" description="Helical" evidence="1">
    <location>
        <begin position="195"/>
        <end position="218"/>
    </location>
</feature>
<accession>A0A6A7K729</accession>
<dbReference type="AlphaFoldDB" id="A0A6A7K729"/>
<feature type="transmembrane region" description="Helical" evidence="1">
    <location>
        <begin position="128"/>
        <end position="151"/>
    </location>
</feature>
<protein>
    <submittedName>
        <fullName evidence="2">Uncharacterized protein</fullName>
    </submittedName>
</protein>
<feature type="transmembrane region" description="Helical" evidence="1">
    <location>
        <begin position="224"/>
        <end position="243"/>
    </location>
</feature>
<keyword evidence="1" id="KW-1133">Transmembrane helix</keyword>
<feature type="transmembrane region" description="Helical" evidence="1">
    <location>
        <begin position="400"/>
        <end position="423"/>
    </location>
</feature>
<feature type="transmembrane region" description="Helical" evidence="1">
    <location>
        <begin position="53"/>
        <end position="79"/>
    </location>
</feature>
<feature type="transmembrane region" description="Helical" evidence="1">
    <location>
        <begin position="467"/>
        <end position="486"/>
    </location>
</feature>
<feature type="transmembrane region" description="Helical" evidence="1">
    <location>
        <begin position="429"/>
        <end position="455"/>
    </location>
</feature>
<dbReference type="EMBL" id="WHNX01000006">
    <property type="protein sequence ID" value="MPW25224.1"/>
    <property type="molecule type" value="Genomic_DNA"/>
</dbReference>
<evidence type="ECO:0000313" key="2">
    <source>
        <dbReference type="EMBL" id="MPW25224.1"/>
    </source>
</evidence>
<gene>
    <name evidence="2" type="ORF">GC105_05410</name>
</gene>
<feature type="transmembrane region" description="Helical" evidence="1">
    <location>
        <begin position="157"/>
        <end position="183"/>
    </location>
</feature>
<feature type="transmembrane region" description="Helical" evidence="1">
    <location>
        <begin position="91"/>
        <end position="108"/>
    </location>
</feature>
<keyword evidence="1" id="KW-0812">Transmembrane</keyword>
<feature type="transmembrane region" description="Helical" evidence="1">
    <location>
        <begin position="492"/>
        <end position="513"/>
    </location>
</feature>
<keyword evidence="3" id="KW-1185">Reference proteome</keyword>